<organism evidence="7 8">
    <name type="scientific">Eutrema salsugineum</name>
    <name type="common">Saltwater cress</name>
    <name type="synonym">Sisymbrium salsugineum</name>
    <dbReference type="NCBI Taxonomy" id="72664"/>
    <lineage>
        <taxon>Eukaryota</taxon>
        <taxon>Viridiplantae</taxon>
        <taxon>Streptophyta</taxon>
        <taxon>Embryophyta</taxon>
        <taxon>Tracheophyta</taxon>
        <taxon>Spermatophyta</taxon>
        <taxon>Magnoliopsida</taxon>
        <taxon>eudicotyledons</taxon>
        <taxon>Gunneridae</taxon>
        <taxon>Pentapetalae</taxon>
        <taxon>rosids</taxon>
        <taxon>malvids</taxon>
        <taxon>Brassicales</taxon>
        <taxon>Brassicaceae</taxon>
        <taxon>Eutremeae</taxon>
        <taxon>Eutrema</taxon>
    </lineage>
</organism>
<evidence type="ECO:0000256" key="2">
    <source>
        <dbReference type="ARBA" id="ARBA00023015"/>
    </source>
</evidence>
<dbReference type="GO" id="GO:0003677">
    <property type="term" value="F:DNA binding"/>
    <property type="evidence" value="ECO:0007669"/>
    <property type="project" value="UniProtKB-KW"/>
</dbReference>
<dbReference type="Proteomes" id="UP000030689">
    <property type="component" value="Unassembled WGS sequence"/>
</dbReference>
<dbReference type="Gene3D" id="2.40.330.10">
    <property type="entry name" value="DNA-binding pseudobarrel domain"/>
    <property type="match status" value="1"/>
</dbReference>
<keyword evidence="5" id="KW-0539">Nucleus</keyword>
<feature type="non-terminal residue" evidence="7">
    <location>
        <position position="218"/>
    </location>
</feature>
<accession>V4LRI3</accession>
<gene>
    <name evidence="7" type="ORF">EUTSA_v10000676mg</name>
</gene>
<evidence type="ECO:0008006" key="9">
    <source>
        <dbReference type="Google" id="ProtNLM"/>
    </source>
</evidence>
<evidence type="ECO:0000313" key="8">
    <source>
        <dbReference type="Proteomes" id="UP000030689"/>
    </source>
</evidence>
<dbReference type="OMA" id="KTEHTIF"/>
<protein>
    <recommendedName>
        <fullName evidence="9">TF-B3 domain-containing protein</fullName>
    </recommendedName>
</protein>
<reference evidence="7 8" key="1">
    <citation type="journal article" date="2013" name="Front. Plant Sci.">
        <title>The Reference Genome of the Halophytic Plant Eutrema salsugineum.</title>
        <authorList>
            <person name="Yang R."/>
            <person name="Jarvis D.E."/>
            <person name="Chen H."/>
            <person name="Beilstein M.A."/>
            <person name="Grimwood J."/>
            <person name="Jenkins J."/>
            <person name="Shu S."/>
            <person name="Prochnik S."/>
            <person name="Xin M."/>
            <person name="Ma C."/>
            <person name="Schmutz J."/>
            <person name="Wing R.A."/>
            <person name="Mitchell-Olds T."/>
            <person name="Schumaker K.S."/>
            <person name="Wang X."/>
        </authorList>
    </citation>
    <scope>NUCLEOTIDE SEQUENCE [LARGE SCALE GENOMIC DNA]</scope>
</reference>
<dbReference type="EMBL" id="KI517426">
    <property type="protein sequence ID" value="ESQ46434.1"/>
    <property type="molecule type" value="Genomic_DNA"/>
</dbReference>
<keyword evidence="2" id="KW-0805">Transcription regulation</keyword>
<dbReference type="PANTHER" id="PTHR34269">
    <property type="entry name" value="TRANSCRIPTION FACTOR B3-DOMAIN FAMILY-RELATED"/>
    <property type="match status" value="1"/>
</dbReference>
<keyword evidence="8" id="KW-1185">Reference proteome</keyword>
<sequence>MAEELREIPQVTTGISSNDEVSTSPTKKTEQRAFYLFGARIPFQDSSSLAYKETTYEASKSCCSSENLNEDGFLAPCLNADSNPEVTCADPKEVTEEASKIKKMRLDFSKEDSKEEEKRTGVSMNELPLDTWTITKTLTQSDINGSSRLLIPDNQKTIQDGDEVEVRAYDHDTKTEHTIFLKRIKTTRSYVFQGAWAGEFVRRRRLKEGYKIGLFWNI</sequence>
<dbReference type="GO" id="GO:0005634">
    <property type="term" value="C:nucleus"/>
    <property type="evidence" value="ECO:0007669"/>
    <property type="project" value="UniProtKB-SubCell"/>
</dbReference>
<comment type="subcellular location">
    <subcellularLocation>
        <location evidence="1">Nucleus</location>
    </subcellularLocation>
</comment>
<keyword evidence="3" id="KW-0238">DNA-binding</keyword>
<evidence type="ECO:0000256" key="4">
    <source>
        <dbReference type="ARBA" id="ARBA00023163"/>
    </source>
</evidence>
<feature type="region of interest" description="Disordered" evidence="6">
    <location>
        <begin position="1"/>
        <end position="27"/>
    </location>
</feature>
<evidence type="ECO:0000256" key="6">
    <source>
        <dbReference type="SAM" id="MobiDB-lite"/>
    </source>
</evidence>
<proteinExistence type="predicted"/>
<dbReference type="AlphaFoldDB" id="V4LRI3"/>
<dbReference type="InterPro" id="IPR015300">
    <property type="entry name" value="DNA-bd_pseudobarrel_sf"/>
</dbReference>
<dbReference type="PANTHER" id="PTHR34269:SF10">
    <property type="entry name" value="TF-B3 DOMAIN-CONTAINING PROTEIN"/>
    <property type="match status" value="1"/>
</dbReference>
<feature type="compositionally biased region" description="Polar residues" evidence="6">
    <location>
        <begin position="10"/>
        <end position="26"/>
    </location>
</feature>
<dbReference type="SUPFAM" id="SSF101936">
    <property type="entry name" value="DNA-binding pseudobarrel domain"/>
    <property type="match status" value="1"/>
</dbReference>
<evidence type="ECO:0000256" key="5">
    <source>
        <dbReference type="ARBA" id="ARBA00023242"/>
    </source>
</evidence>
<evidence type="ECO:0000256" key="1">
    <source>
        <dbReference type="ARBA" id="ARBA00004123"/>
    </source>
</evidence>
<name>V4LRI3_EUTSA</name>
<keyword evidence="4" id="KW-0804">Transcription</keyword>
<evidence type="ECO:0000256" key="3">
    <source>
        <dbReference type="ARBA" id="ARBA00023125"/>
    </source>
</evidence>
<dbReference type="InterPro" id="IPR051442">
    <property type="entry name" value="B3_domain"/>
</dbReference>
<dbReference type="CDD" id="cd10017">
    <property type="entry name" value="B3_DNA"/>
    <property type="match status" value="1"/>
</dbReference>
<evidence type="ECO:0000313" key="7">
    <source>
        <dbReference type="EMBL" id="ESQ46434.1"/>
    </source>
</evidence>
<dbReference type="KEGG" id="eus:EUTSA_v10000676mg"/>
<dbReference type="Gramene" id="ESQ46434">
    <property type="protein sequence ID" value="ESQ46434"/>
    <property type="gene ID" value="EUTSA_v10000676mg"/>
</dbReference>
<dbReference type="InterPro" id="IPR003340">
    <property type="entry name" value="B3_DNA-bd"/>
</dbReference>